<dbReference type="CDD" id="cd08249">
    <property type="entry name" value="enoyl_reductase_like"/>
    <property type="match status" value="1"/>
</dbReference>
<dbReference type="PANTHER" id="PTHR45348">
    <property type="entry name" value="HYPOTHETICAL OXIDOREDUCTASE (EUROFUNG)"/>
    <property type="match status" value="1"/>
</dbReference>
<dbReference type="Pfam" id="PF00107">
    <property type="entry name" value="ADH_zinc_N"/>
    <property type="match status" value="1"/>
</dbReference>
<protein>
    <submittedName>
        <fullName evidence="2">GroES-like protein</fullName>
    </submittedName>
</protein>
<dbReference type="InterPro" id="IPR020843">
    <property type="entry name" value="ER"/>
</dbReference>
<evidence type="ECO:0000259" key="1">
    <source>
        <dbReference type="SMART" id="SM00829"/>
    </source>
</evidence>
<sequence>MSSQTQKALILNKKQGDFVISTVPVPKPGKDEVLVKIVSSALNPVDWKIQKYGWWVEEYPSYLWNRHRWRSCRARRECLEICRWGPSGSYGQNEQNGFQQFAIADAHTTAKIPPNVSSDEASTIPVAFTAAYVGLYNVKPHGMGFDTPVHTGARGKYKDTPIVILGGASSLGQYAIQLAALSGFSPIITTASLKHEEYLKSLGATVVLDRHVPPSKESFQQFSEKPIETVLDAISSAQTHEDSLRIIGYAGERAEKQGTGAYHVLGLKTLPFHVQILREFWDSRNRTSGEWQHQEVLPNGLEGIPEGLERLYENKVSGVKLVARPQESGLNTFASWLSVYVHKYLHDVT</sequence>
<dbReference type="SMART" id="SM00829">
    <property type="entry name" value="PKS_ER"/>
    <property type="match status" value="1"/>
</dbReference>
<dbReference type="AlphaFoldDB" id="A0A4Y7TH16"/>
<reference evidence="2 3" key="1">
    <citation type="journal article" date="2019" name="Nat. Ecol. Evol.">
        <title>Megaphylogeny resolves global patterns of mushroom evolution.</title>
        <authorList>
            <person name="Varga T."/>
            <person name="Krizsan K."/>
            <person name="Foldi C."/>
            <person name="Dima B."/>
            <person name="Sanchez-Garcia M."/>
            <person name="Sanchez-Ramirez S."/>
            <person name="Szollosi G.J."/>
            <person name="Szarkandi J.G."/>
            <person name="Papp V."/>
            <person name="Albert L."/>
            <person name="Andreopoulos W."/>
            <person name="Angelini C."/>
            <person name="Antonin V."/>
            <person name="Barry K.W."/>
            <person name="Bougher N.L."/>
            <person name="Buchanan P."/>
            <person name="Buyck B."/>
            <person name="Bense V."/>
            <person name="Catcheside P."/>
            <person name="Chovatia M."/>
            <person name="Cooper J."/>
            <person name="Damon W."/>
            <person name="Desjardin D."/>
            <person name="Finy P."/>
            <person name="Geml J."/>
            <person name="Haridas S."/>
            <person name="Hughes K."/>
            <person name="Justo A."/>
            <person name="Karasinski D."/>
            <person name="Kautmanova I."/>
            <person name="Kiss B."/>
            <person name="Kocsube S."/>
            <person name="Kotiranta H."/>
            <person name="LaButti K.M."/>
            <person name="Lechner B.E."/>
            <person name="Liimatainen K."/>
            <person name="Lipzen A."/>
            <person name="Lukacs Z."/>
            <person name="Mihaltcheva S."/>
            <person name="Morgado L.N."/>
            <person name="Niskanen T."/>
            <person name="Noordeloos M.E."/>
            <person name="Ohm R.A."/>
            <person name="Ortiz-Santana B."/>
            <person name="Ovrebo C."/>
            <person name="Racz N."/>
            <person name="Riley R."/>
            <person name="Savchenko A."/>
            <person name="Shiryaev A."/>
            <person name="Soop K."/>
            <person name="Spirin V."/>
            <person name="Szebenyi C."/>
            <person name="Tomsovsky M."/>
            <person name="Tulloss R.E."/>
            <person name="Uehling J."/>
            <person name="Grigoriev I.V."/>
            <person name="Vagvolgyi C."/>
            <person name="Papp T."/>
            <person name="Martin F.M."/>
            <person name="Miettinen O."/>
            <person name="Hibbett D.S."/>
            <person name="Nagy L.G."/>
        </authorList>
    </citation>
    <scope>NUCLEOTIDE SEQUENCE [LARGE SCALE GENOMIC DNA]</scope>
    <source>
        <strain evidence="2 3">FP101781</strain>
    </source>
</reference>
<name>A0A4Y7TH16_COPMI</name>
<evidence type="ECO:0000313" key="3">
    <source>
        <dbReference type="Proteomes" id="UP000298030"/>
    </source>
</evidence>
<dbReference type="PANTHER" id="PTHR45348:SF2">
    <property type="entry name" value="ZINC-TYPE ALCOHOL DEHYDROGENASE-LIKE PROTEIN C2E1P3.01"/>
    <property type="match status" value="1"/>
</dbReference>
<dbReference type="InterPro" id="IPR047122">
    <property type="entry name" value="Trans-enoyl_RdTase-like"/>
</dbReference>
<evidence type="ECO:0000313" key="2">
    <source>
        <dbReference type="EMBL" id="TEB33480.1"/>
    </source>
</evidence>
<dbReference type="Gene3D" id="3.90.180.10">
    <property type="entry name" value="Medium-chain alcohol dehydrogenases, catalytic domain"/>
    <property type="match status" value="2"/>
</dbReference>
<dbReference type="SUPFAM" id="SSF51735">
    <property type="entry name" value="NAD(P)-binding Rossmann-fold domains"/>
    <property type="match status" value="1"/>
</dbReference>
<dbReference type="OrthoDB" id="3233595at2759"/>
<dbReference type="Proteomes" id="UP000298030">
    <property type="component" value="Unassembled WGS sequence"/>
</dbReference>
<proteinExistence type="predicted"/>
<organism evidence="2 3">
    <name type="scientific">Coprinellus micaceus</name>
    <name type="common">Glistening ink-cap mushroom</name>
    <name type="synonym">Coprinus micaceus</name>
    <dbReference type="NCBI Taxonomy" id="71717"/>
    <lineage>
        <taxon>Eukaryota</taxon>
        <taxon>Fungi</taxon>
        <taxon>Dikarya</taxon>
        <taxon>Basidiomycota</taxon>
        <taxon>Agaricomycotina</taxon>
        <taxon>Agaricomycetes</taxon>
        <taxon>Agaricomycetidae</taxon>
        <taxon>Agaricales</taxon>
        <taxon>Agaricineae</taxon>
        <taxon>Psathyrellaceae</taxon>
        <taxon>Coprinellus</taxon>
    </lineage>
</organism>
<dbReference type="InterPro" id="IPR036291">
    <property type="entry name" value="NAD(P)-bd_dom_sf"/>
</dbReference>
<dbReference type="InterPro" id="IPR011032">
    <property type="entry name" value="GroES-like_sf"/>
</dbReference>
<dbReference type="InterPro" id="IPR013149">
    <property type="entry name" value="ADH-like_C"/>
</dbReference>
<dbReference type="Gene3D" id="3.40.50.720">
    <property type="entry name" value="NAD(P)-binding Rossmann-like Domain"/>
    <property type="match status" value="1"/>
</dbReference>
<dbReference type="GO" id="GO:0016651">
    <property type="term" value="F:oxidoreductase activity, acting on NAD(P)H"/>
    <property type="evidence" value="ECO:0007669"/>
    <property type="project" value="InterPro"/>
</dbReference>
<dbReference type="SUPFAM" id="SSF50129">
    <property type="entry name" value="GroES-like"/>
    <property type="match status" value="1"/>
</dbReference>
<feature type="domain" description="Enoyl reductase (ER)" evidence="1">
    <location>
        <begin position="16"/>
        <end position="323"/>
    </location>
</feature>
<dbReference type="EMBL" id="QPFP01000012">
    <property type="protein sequence ID" value="TEB33480.1"/>
    <property type="molecule type" value="Genomic_DNA"/>
</dbReference>
<comment type="caution">
    <text evidence="2">The sequence shown here is derived from an EMBL/GenBank/DDBJ whole genome shotgun (WGS) entry which is preliminary data.</text>
</comment>
<accession>A0A4Y7TH16</accession>
<dbReference type="STRING" id="71717.A0A4Y7TH16"/>
<gene>
    <name evidence="2" type="ORF">FA13DRAFT_1754098</name>
</gene>
<keyword evidence="3" id="KW-1185">Reference proteome</keyword>